<evidence type="ECO:0000313" key="3">
    <source>
        <dbReference type="Proteomes" id="UP001216384"/>
    </source>
</evidence>
<comment type="caution">
    <text evidence="2">The sequence shown here is derived from an EMBL/GenBank/DDBJ whole genome shotgun (WGS) entry which is preliminary data.</text>
</comment>
<protein>
    <recommendedName>
        <fullName evidence="4">Ribbon-helix-helix protein CopG domain-containing protein</fullName>
    </recommendedName>
</protein>
<feature type="region of interest" description="Disordered" evidence="1">
    <location>
        <begin position="1"/>
        <end position="56"/>
    </location>
</feature>
<feature type="compositionally biased region" description="Basic residues" evidence="1">
    <location>
        <begin position="1"/>
        <end position="12"/>
    </location>
</feature>
<dbReference type="EMBL" id="JAJHZP010000009">
    <property type="protein sequence ID" value="MDC4183204.1"/>
    <property type="molecule type" value="Genomic_DNA"/>
</dbReference>
<feature type="compositionally biased region" description="Basic and acidic residues" evidence="1">
    <location>
        <begin position="36"/>
        <end position="47"/>
    </location>
</feature>
<feature type="compositionally biased region" description="Basic and acidic residues" evidence="1">
    <location>
        <begin position="72"/>
        <end position="93"/>
    </location>
</feature>
<reference evidence="2" key="1">
    <citation type="submission" date="2021-11" db="EMBL/GenBank/DDBJ databases">
        <title>Description of Mycoplasma bradburyaesp. nov.from sea birds: a tribute to a great mycoplasmologist.</title>
        <authorList>
            <person name="Ramirez A.S."/>
            <person name="Poveda C."/>
            <person name="Suarez-Perez A."/>
            <person name="Rosales R.S."/>
            <person name="Dijkman R."/>
            <person name="Feberwee A."/>
            <person name="Spergser J."/>
            <person name="Szostak M.P."/>
            <person name="Ressel L."/>
            <person name="Calabuig P."/>
            <person name="Catania S."/>
            <person name="Gobbo F."/>
            <person name="Timofte D."/>
            <person name="Poveda J.B."/>
        </authorList>
    </citation>
    <scope>NUCLEOTIDE SEQUENCE</scope>
    <source>
        <strain evidence="2">T264</strain>
    </source>
</reference>
<dbReference type="RefSeq" id="WP_255045836.1">
    <property type="nucleotide sequence ID" value="NZ_CP101415.1"/>
</dbReference>
<organism evidence="2 3">
    <name type="scientific">Mycoplasma bradburyae</name>
    <dbReference type="NCBI Taxonomy" id="2963128"/>
    <lineage>
        <taxon>Bacteria</taxon>
        <taxon>Bacillati</taxon>
        <taxon>Mycoplasmatota</taxon>
        <taxon>Mollicutes</taxon>
        <taxon>Mycoplasmataceae</taxon>
        <taxon>Mycoplasma</taxon>
    </lineage>
</organism>
<proteinExistence type="predicted"/>
<sequence>MENNKKPKKKEKRFTDLSADLDDDLTEVDPEYEDDKEVKIEKNKDNNLIDPNDPFFYSETYEQTRIDLIKDKRREEKKEEKREPKIEEIKESPVKITNSEYKTEYKPEQKEEKESKDVYIDSSLEIAGQEPLTRGMHFYTNSRVIRKIRECAKSKGLSISRLITMILDKSIKEE</sequence>
<feature type="compositionally biased region" description="Basic and acidic residues" evidence="1">
    <location>
        <begin position="101"/>
        <end position="116"/>
    </location>
</feature>
<dbReference type="Proteomes" id="UP001216384">
    <property type="component" value="Unassembled WGS sequence"/>
</dbReference>
<evidence type="ECO:0000313" key="2">
    <source>
        <dbReference type="EMBL" id="MDC4183204.1"/>
    </source>
</evidence>
<evidence type="ECO:0008006" key="4">
    <source>
        <dbReference type="Google" id="ProtNLM"/>
    </source>
</evidence>
<accession>A0AAW6HPH0</accession>
<name>A0AAW6HPH0_9MOLU</name>
<feature type="region of interest" description="Disordered" evidence="1">
    <location>
        <begin position="72"/>
        <end position="116"/>
    </location>
</feature>
<evidence type="ECO:0000256" key="1">
    <source>
        <dbReference type="SAM" id="MobiDB-lite"/>
    </source>
</evidence>
<feature type="compositionally biased region" description="Acidic residues" evidence="1">
    <location>
        <begin position="19"/>
        <end position="35"/>
    </location>
</feature>
<gene>
    <name evidence="2" type="ORF">LNO71_00900</name>
</gene>
<dbReference type="AlphaFoldDB" id="A0AAW6HPH0"/>